<dbReference type="PATRIC" id="fig|1283301.3.peg.2208"/>
<evidence type="ECO:0000256" key="1">
    <source>
        <dbReference type="SAM" id="MobiDB-lite"/>
    </source>
</evidence>
<feature type="region of interest" description="Disordered" evidence="1">
    <location>
        <begin position="913"/>
        <end position="948"/>
    </location>
</feature>
<dbReference type="Proteomes" id="UP000015001">
    <property type="component" value="Unassembled WGS sequence"/>
</dbReference>
<feature type="compositionally biased region" description="Basic and acidic residues" evidence="1">
    <location>
        <begin position="877"/>
        <end position="886"/>
    </location>
</feature>
<protein>
    <submittedName>
        <fullName evidence="2">Putative Transcription-repair-coupling factor</fullName>
    </submittedName>
</protein>
<reference evidence="2 3" key="1">
    <citation type="submission" date="2013-02" db="EMBL/GenBank/DDBJ databases">
        <title>Draft Genome Sequence of Streptomyces afghaniensis, Which Produces Compounds of the Julimycin B-Complex.</title>
        <authorList>
            <person name="Gruening B.A."/>
            <person name="Praeg A."/>
            <person name="Erxleben A."/>
            <person name="Guenther S."/>
            <person name="Fiedler H.-P."/>
            <person name="Goodfellow M."/>
            <person name="Mueller M."/>
        </authorList>
    </citation>
    <scope>NUCLEOTIDE SEQUENCE [LARGE SCALE GENOMIC DNA]</scope>
    <source>
        <strain evidence="2 3">772</strain>
    </source>
</reference>
<sequence length="948" mass="99533">MGGGDARLGDDLTQPGGGPVDRLDAVVDVEDLALAQQLAADGGADLLLLVGADEGQHRVPLLRRCRDRGHLADAGHRHLQRPGDRGGGHGQHVDVGAELLQLLLVLDAEALFLVDDDQAQVLELGLRREQAVGADDDVHRALAQAFQDRLGLGVGLEAGQRLDAHRELRVPLAERPEVLLHQQGRGHQDGDLLAVLDGLEGGPDGDLGLAVADVAADQTVHRDRLLHVLLDLGDGGELVGRLRVGEGVLQFPLPGGVRPEGVAGGRHAGAVELDEVGRDLLDGLLRAGLGLRPVGAAEAVQGGGLAADVLGDLLQLVGGDVEAVAGLAALGGRVLDDQVLAGRALHGALHHLDVTADAVLLVDDVVARLQGERVDGLAAAGRHPGAVAARRPLTGQVRLRQDGESEGRVDEAVLDRAARHVHDRRGDLGQVGVVTGRDALAAQHLDRTGRRAVRLGDEHRAPAVGEPALGVGEGLGGVPAVGLRGVHPQLQGVRVQLLVRGERRHRPPHHVQLAGPVPDVGDGPQGGRADVDGRLAAAGGGRPGGLEELLRRGHQVRRARAHPLRVAHDGHGALGQHVEQQLHLVDEDRREGLHALHRDPLGDLAEQFTELGVLLGQGTRTGADVLGEQQLAARRRPQAVLGDFEGALVGDLEVADLLDVVAPELDAQGVFLGGREHVEDAAADGELAALLHELHARVGGGREGVDDLVQIGGLSRPQGDRLQVAEALDLRLEHGPHGRDDDGDRAGLGVVGAGWARRRSTARRRPTVSLRGLSRSCGSVSQDGYSTIPVRREEGAQGRGQVLRLAARRRHRQHRAARVAGQGGDREGAGRRGADQVDMHAVAVCGRVDRFREGGVLGYGVEQTVQAHSGIFPSRGGQHDGPDARRGPGVSSVRRCASVRRGCGQRLFRSSACGVKRESAAQPSQHHPHPLISPRHDRSGPPSGTPHP</sequence>
<evidence type="ECO:0000313" key="2">
    <source>
        <dbReference type="EMBL" id="EPJ40697.1"/>
    </source>
</evidence>
<evidence type="ECO:0000313" key="3">
    <source>
        <dbReference type="Proteomes" id="UP000015001"/>
    </source>
</evidence>
<accession>S4N1S4</accession>
<proteinExistence type="predicted"/>
<feature type="region of interest" description="Disordered" evidence="1">
    <location>
        <begin position="808"/>
        <end position="833"/>
    </location>
</feature>
<feature type="compositionally biased region" description="Basic and acidic residues" evidence="1">
    <location>
        <begin position="824"/>
        <end position="833"/>
    </location>
</feature>
<keyword evidence="3" id="KW-1185">Reference proteome</keyword>
<name>S4N1S4_9ACTN</name>
<comment type="caution">
    <text evidence="2">The sequence shown here is derived from an EMBL/GenBank/DDBJ whole genome shotgun (WGS) entry which is preliminary data.</text>
</comment>
<gene>
    <name evidence="2" type="ORF">STAFG_2237</name>
</gene>
<feature type="region of interest" description="Disordered" evidence="1">
    <location>
        <begin position="1"/>
        <end position="20"/>
    </location>
</feature>
<feature type="compositionally biased region" description="Basic residues" evidence="1">
    <location>
        <begin position="808"/>
        <end position="817"/>
    </location>
</feature>
<dbReference type="AlphaFoldDB" id="S4N1S4"/>
<feature type="region of interest" description="Disordered" evidence="1">
    <location>
        <begin position="870"/>
        <end position="892"/>
    </location>
</feature>
<dbReference type="EMBL" id="AOPY01001360">
    <property type="protein sequence ID" value="EPJ40697.1"/>
    <property type="molecule type" value="Genomic_DNA"/>
</dbReference>
<dbReference type="HOGENOM" id="CLU_310338_0_0_11"/>
<organism evidence="2 3">
    <name type="scientific">Streptomyces afghaniensis 772</name>
    <dbReference type="NCBI Taxonomy" id="1283301"/>
    <lineage>
        <taxon>Bacteria</taxon>
        <taxon>Bacillati</taxon>
        <taxon>Actinomycetota</taxon>
        <taxon>Actinomycetes</taxon>
        <taxon>Kitasatosporales</taxon>
        <taxon>Streptomycetaceae</taxon>
        <taxon>Streptomyces</taxon>
    </lineage>
</organism>